<accession>A0A4U1GHF7</accession>
<name>A0A4U1GHF7_9SPHI</name>
<evidence type="ECO:0000313" key="3">
    <source>
        <dbReference type="Proteomes" id="UP000309594"/>
    </source>
</evidence>
<gene>
    <name evidence="2" type="ORF">FBD94_04765</name>
</gene>
<evidence type="ECO:0000313" key="2">
    <source>
        <dbReference type="EMBL" id="TKC63667.1"/>
    </source>
</evidence>
<dbReference type="PROSITE" id="PS51257">
    <property type="entry name" value="PROKAR_LIPOPROTEIN"/>
    <property type="match status" value="1"/>
</dbReference>
<sequence>MKTKYIIMFVLIFILSACKDDIFPNKEFPAVTTGFDYKDGRLEVRKSIVQRVGAYMDVPVDISLDGPAPAYFTMNITANADTVNTLIANGGLLNTVALPAQSFSYPANTELHYGRNSSRIYVRFYVPDLEIYYGRNVAVALKLSNPTKNNEIDPSKKTIILVLNTNELIDQSDLRLIRFENGGERMVIAPTSGSNITQDATYFNIPLNARLMGAVGQDVSVKVSSNQDTVQKLLLAGVLPENTVMLESSNYSLPSDPVKILQAEGGKGTFNLRINTRDMARYFGKNIAIGLKLSDPTRYQLDPLDKSLVIIINTTVLKDLGGVLKNSLRPYAVVQSTDRWGTPVDWIVNDATKVHTVAGVKYGGHDKTNTCLVIGGATGSPIVTNGKVYQTITLPAGSYQYTTNAKDVINPNNGVFYFVVNVGDGLPNTVDVPNSALAFTRPTKNDHTLTASFTLNTPTKVSIGFVASSTNGNFLVTVRKIDLFNTTVY</sequence>
<dbReference type="Pfam" id="PF16405">
    <property type="entry name" value="DUF5013"/>
    <property type="match status" value="1"/>
</dbReference>
<protein>
    <submittedName>
        <fullName evidence="2">DUF5013 domain-containing protein</fullName>
    </submittedName>
</protein>
<feature type="domain" description="DUF5013" evidence="1">
    <location>
        <begin position="325"/>
        <end position="464"/>
    </location>
</feature>
<dbReference type="AlphaFoldDB" id="A0A4U1GHF7"/>
<comment type="caution">
    <text evidence="2">The sequence shown here is derived from an EMBL/GenBank/DDBJ whole genome shotgun (WGS) entry which is preliminary data.</text>
</comment>
<dbReference type="Gene3D" id="2.60.120.260">
    <property type="entry name" value="Galactose-binding domain-like"/>
    <property type="match status" value="1"/>
</dbReference>
<dbReference type="Proteomes" id="UP000309594">
    <property type="component" value="Unassembled WGS sequence"/>
</dbReference>
<proteinExistence type="predicted"/>
<reference evidence="2 3" key="1">
    <citation type="submission" date="2019-04" db="EMBL/GenBank/DDBJ databases">
        <title>Pedobacter sp. RP-1-16 sp. nov., isolated from Arctic soil.</title>
        <authorList>
            <person name="Dahal R.H."/>
            <person name="Kim D.-U."/>
        </authorList>
    </citation>
    <scope>NUCLEOTIDE SEQUENCE [LARGE SCALE GENOMIC DNA]</scope>
    <source>
        <strain evidence="2 3">RP-1-16</strain>
    </source>
</reference>
<organism evidence="2 3">
    <name type="scientific">Pedobacter hiemivivus</name>
    <dbReference type="NCBI Taxonomy" id="2530454"/>
    <lineage>
        <taxon>Bacteria</taxon>
        <taxon>Pseudomonadati</taxon>
        <taxon>Bacteroidota</taxon>
        <taxon>Sphingobacteriia</taxon>
        <taxon>Sphingobacteriales</taxon>
        <taxon>Sphingobacteriaceae</taxon>
        <taxon>Pedobacter</taxon>
    </lineage>
</organism>
<dbReference type="RefSeq" id="WP_136879319.1">
    <property type="nucleotide sequence ID" value="NZ_SWDX01000002.1"/>
</dbReference>
<evidence type="ECO:0000259" key="1">
    <source>
        <dbReference type="Pfam" id="PF16405"/>
    </source>
</evidence>
<dbReference type="InterPro" id="IPR032181">
    <property type="entry name" value="DUF5013"/>
</dbReference>
<dbReference type="EMBL" id="SWDX01000002">
    <property type="protein sequence ID" value="TKC63667.1"/>
    <property type="molecule type" value="Genomic_DNA"/>
</dbReference>